<reference evidence="2" key="2">
    <citation type="submission" date="2020-11" db="EMBL/GenBank/DDBJ databases">
        <authorList>
            <person name="McCartney M.A."/>
            <person name="Auch B."/>
            <person name="Kono T."/>
            <person name="Mallez S."/>
            <person name="Becker A."/>
            <person name="Gohl D.M."/>
            <person name="Silverstein K.A.T."/>
            <person name="Koren S."/>
            <person name="Bechman K.B."/>
            <person name="Herman A."/>
            <person name="Abrahante J.E."/>
            <person name="Garbe J."/>
        </authorList>
    </citation>
    <scope>NUCLEOTIDE SEQUENCE</scope>
    <source>
        <strain evidence="2">Duluth1</strain>
        <tissue evidence="2">Whole animal</tissue>
    </source>
</reference>
<evidence type="ECO:0000256" key="1">
    <source>
        <dbReference type="SAM" id="MobiDB-lite"/>
    </source>
</evidence>
<name>A0A9D4DZS2_DREPO</name>
<protein>
    <submittedName>
        <fullName evidence="2">Uncharacterized protein</fullName>
    </submittedName>
</protein>
<proteinExistence type="predicted"/>
<gene>
    <name evidence="2" type="ORF">DPMN_171471</name>
</gene>
<keyword evidence="3" id="KW-1185">Reference proteome</keyword>
<reference evidence="2" key="1">
    <citation type="journal article" date="2019" name="bioRxiv">
        <title>The Genome of the Zebra Mussel, Dreissena polymorpha: A Resource for Invasive Species Research.</title>
        <authorList>
            <person name="McCartney M.A."/>
            <person name="Auch B."/>
            <person name="Kono T."/>
            <person name="Mallez S."/>
            <person name="Zhang Y."/>
            <person name="Obille A."/>
            <person name="Becker A."/>
            <person name="Abrahante J.E."/>
            <person name="Garbe J."/>
            <person name="Badalamenti J.P."/>
            <person name="Herman A."/>
            <person name="Mangelson H."/>
            <person name="Liachko I."/>
            <person name="Sullivan S."/>
            <person name="Sone E.D."/>
            <person name="Koren S."/>
            <person name="Silverstein K.A.T."/>
            <person name="Beckman K.B."/>
            <person name="Gohl D.M."/>
        </authorList>
    </citation>
    <scope>NUCLEOTIDE SEQUENCE</scope>
    <source>
        <strain evidence="2">Duluth1</strain>
        <tissue evidence="2">Whole animal</tissue>
    </source>
</reference>
<dbReference type="Proteomes" id="UP000828390">
    <property type="component" value="Unassembled WGS sequence"/>
</dbReference>
<evidence type="ECO:0000313" key="3">
    <source>
        <dbReference type="Proteomes" id="UP000828390"/>
    </source>
</evidence>
<feature type="region of interest" description="Disordered" evidence="1">
    <location>
        <begin position="1"/>
        <end position="54"/>
    </location>
</feature>
<organism evidence="2 3">
    <name type="scientific">Dreissena polymorpha</name>
    <name type="common">Zebra mussel</name>
    <name type="synonym">Mytilus polymorpha</name>
    <dbReference type="NCBI Taxonomy" id="45954"/>
    <lineage>
        <taxon>Eukaryota</taxon>
        <taxon>Metazoa</taxon>
        <taxon>Spiralia</taxon>
        <taxon>Lophotrochozoa</taxon>
        <taxon>Mollusca</taxon>
        <taxon>Bivalvia</taxon>
        <taxon>Autobranchia</taxon>
        <taxon>Heteroconchia</taxon>
        <taxon>Euheterodonta</taxon>
        <taxon>Imparidentia</taxon>
        <taxon>Neoheterodontei</taxon>
        <taxon>Myida</taxon>
        <taxon>Dreissenoidea</taxon>
        <taxon>Dreissenidae</taxon>
        <taxon>Dreissena</taxon>
    </lineage>
</organism>
<feature type="compositionally biased region" description="Pro residues" evidence="1">
    <location>
        <begin position="28"/>
        <end position="42"/>
    </location>
</feature>
<sequence length="187" mass="20868">MRSAVDPATAKEQRARRRRRNAVETAPVPEPAPVPVPGPKPETQPAKRRRADDSAANCEVIDFLDISSTVDGLPRGHNVGEHETLACYASDNLLSQVCHEWITFKAYLYCLYKLHLPASLKQRIFCGEYVNIALLLKGAVGLADYTNGGSIFVLINGSLESRPKECRDVINTIERWSDAFIMFTDMY</sequence>
<dbReference type="AlphaFoldDB" id="A0A9D4DZS2"/>
<evidence type="ECO:0000313" key="2">
    <source>
        <dbReference type="EMBL" id="KAH3770188.1"/>
    </source>
</evidence>
<comment type="caution">
    <text evidence="2">The sequence shown here is derived from an EMBL/GenBank/DDBJ whole genome shotgun (WGS) entry which is preliminary data.</text>
</comment>
<dbReference type="EMBL" id="JAIWYP010000009">
    <property type="protein sequence ID" value="KAH3770188.1"/>
    <property type="molecule type" value="Genomic_DNA"/>
</dbReference>
<accession>A0A9D4DZS2</accession>